<dbReference type="SMART" id="SM00131">
    <property type="entry name" value="KU"/>
    <property type="match status" value="1"/>
</dbReference>
<dbReference type="RefSeq" id="XP_028128651.2">
    <property type="nucleotide sequence ID" value="XM_028272850.2"/>
</dbReference>
<dbReference type="Pfam" id="PF00014">
    <property type="entry name" value="Kunitz_BPTI"/>
    <property type="match status" value="1"/>
</dbReference>
<proteinExistence type="predicted"/>
<sequence>MKTAVLFFCFCIVASSQVYGNLLAANIEGRPVEARPKPFTKVDCSLGVHQDDGPVCLAYIPVYRWSGAEQKCVKDVYGGCRPTNNNFNTEQDCIKTATPVCSN</sequence>
<keyword evidence="1" id="KW-0732">Signal</keyword>
<feature type="domain" description="BPTI/Kunitz inhibitor" evidence="2">
    <location>
        <begin position="44"/>
        <end position="97"/>
    </location>
</feature>
<keyword evidence="4" id="KW-1185">Reference proteome</keyword>
<dbReference type="EnsemblMetazoa" id="XM_028272850.2">
    <property type="protein sequence ID" value="XP_028128651.2"/>
    <property type="gene ID" value="LOC114324925"/>
</dbReference>
<name>A0ABM5IAL9_DIAVI</name>
<accession>A0ABM5IAL9</accession>
<feature type="chain" id="PRO_5046295365" description="BPTI/Kunitz inhibitor domain-containing protein" evidence="1">
    <location>
        <begin position="17"/>
        <end position="103"/>
    </location>
</feature>
<feature type="signal peptide" evidence="1">
    <location>
        <begin position="1"/>
        <end position="16"/>
    </location>
</feature>
<evidence type="ECO:0000256" key="1">
    <source>
        <dbReference type="SAM" id="SignalP"/>
    </source>
</evidence>
<dbReference type="InterPro" id="IPR002223">
    <property type="entry name" value="Kunitz_BPTI"/>
</dbReference>
<reference evidence="3" key="1">
    <citation type="submission" date="2025-05" db="UniProtKB">
        <authorList>
            <consortium name="EnsemblMetazoa"/>
        </authorList>
    </citation>
    <scope>IDENTIFICATION</scope>
</reference>
<dbReference type="InterPro" id="IPR036880">
    <property type="entry name" value="Kunitz_BPTI_sf"/>
</dbReference>
<dbReference type="Gene3D" id="4.10.410.10">
    <property type="entry name" value="Pancreatic trypsin inhibitor Kunitz domain"/>
    <property type="match status" value="1"/>
</dbReference>
<dbReference type="SUPFAM" id="SSF57362">
    <property type="entry name" value="BPTI-like"/>
    <property type="match status" value="1"/>
</dbReference>
<dbReference type="GeneID" id="114324925"/>
<evidence type="ECO:0000313" key="4">
    <source>
        <dbReference type="Proteomes" id="UP001652700"/>
    </source>
</evidence>
<dbReference type="PROSITE" id="PS50279">
    <property type="entry name" value="BPTI_KUNITZ_2"/>
    <property type="match status" value="1"/>
</dbReference>
<evidence type="ECO:0000313" key="3">
    <source>
        <dbReference type="EnsemblMetazoa" id="XP_028128651.2"/>
    </source>
</evidence>
<evidence type="ECO:0000259" key="2">
    <source>
        <dbReference type="PROSITE" id="PS50279"/>
    </source>
</evidence>
<organism evidence="3 4">
    <name type="scientific">Diabrotica virgifera virgifera</name>
    <name type="common">western corn rootworm</name>
    <dbReference type="NCBI Taxonomy" id="50390"/>
    <lineage>
        <taxon>Eukaryota</taxon>
        <taxon>Metazoa</taxon>
        <taxon>Ecdysozoa</taxon>
        <taxon>Arthropoda</taxon>
        <taxon>Hexapoda</taxon>
        <taxon>Insecta</taxon>
        <taxon>Pterygota</taxon>
        <taxon>Neoptera</taxon>
        <taxon>Endopterygota</taxon>
        <taxon>Coleoptera</taxon>
        <taxon>Polyphaga</taxon>
        <taxon>Cucujiformia</taxon>
        <taxon>Chrysomeloidea</taxon>
        <taxon>Chrysomelidae</taxon>
        <taxon>Galerucinae</taxon>
        <taxon>Diabroticina</taxon>
        <taxon>Diabroticites</taxon>
        <taxon>Diabrotica</taxon>
    </lineage>
</organism>
<dbReference type="Proteomes" id="UP001652700">
    <property type="component" value="Unplaced"/>
</dbReference>
<protein>
    <recommendedName>
        <fullName evidence="2">BPTI/Kunitz inhibitor domain-containing protein</fullName>
    </recommendedName>
</protein>